<feature type="domain" description="HTH araC/xylS-type" evidence="3">
    <location>
        <begin position="1"/>
        <end position="40"/>
    </location>
</feature>
<accession>T0KGZ0</accession>
<keyword evidence="2" id="KW-0804">Transcription</keyword>
<evidence type="ECO:0000313" key="4">
    <source>
        <dbReference type="EMBL" id="EQB54712.1"/>
    </source>
</evidence>
<dbReference type="GO" id="GO:0043565">
    <property type="term" value="F:sequence-specific DNA binding"/>
    <property type="evidence" value="ECO:0007669"/>
    <property type="project" value="InterPro"/>
</dbReference>
<evidence type="ECO:0000259" key="3">
    <source>
        <dbReference type="PROSITE" id="PS01124"/>
    </source>
</evidence>
<dbReference type="InterPro" id="IPR018060">
    <property type="entry name" value="HTH_AraC"/>
</dbReference>
<dbReference type="OrthoDB" id="2447880at2759"/>
<evidence type="ECO:0000313" key="5">
    <source>
        <dbReference type="Proteomes" id="UP000015530"/>
    </source>
</evidence>
<reference evidence="5" key="1">
    <citation type="journal article" date="2013" name="Mol. Plant Microbe Interact.">
        <title>Global aspects of pacC regulation of pathogenicity genes in Colletotrichum gloeosporioides as revealed by transcriptome analysis.</title>
        <authorList>
            <person name="Alkan N."/>
            <person name="Meng X."/>
            <person name="Friedlander G."/>
            <person name="Reuveni E."/>
            <person name="Sukno S."/>
            <person name="Sherman A."/>
            <person name="Thon M."/>
            <person name="Fluhr R."/>
            <person name="Prusky D."/>
        </authorList>
    </citation>
    <scope>NUCLEOTIDE SEQUENCE [LARGE SCALE GENOMIC DNA]</scope>
    <source>
        <strain evidence="5">Cg-14</strain>
    </source>
</reference>
<dbReference type="InterPro" id="IPR009057">
    <property type="entry name" value="Homeodomain-like_sf"/>
</dbReference>
<dbReference type="PROSITE" id="PS01124">
    <property type="entry name" value="HTH_ARAC_FAMILY_2"/>
    <property type="match status" value="1"/>
</dbReference>
<organism evidence="4 5">
    <name type="scientific">Colletotrichum gloeosporioides (strain Cg-14)</name>
    <name type="common">Anthracnose fungus</name>
    <name type="synonym">Glomerella cingulata</name>
    <dbReference type="NCBI Taxonomy" id="1237896"/>
    <lineage>
        <taxon>Eukaryota</taxon>
        <taxon>Fungi</taxon>
        <taxon>Dikarya</taxon>
        <taxon>Ascomycota</taxon>
        <taxon>Pezizomycotina</taxon>
        <taxon>Sordariomycetes</taxon>
        <taxon>Hypocreomycetidae</taxon>
        <taxon>Glomerellales</taxon>
        <taxon>Glomerellaceae</taxon>
        <taxon>Colletotrichum</taxon>
        <taxon>Colletotrichum gloeosporioides species complex</taxon>
    </lineage>
</organism>
<keyword evidence="1" id="KW-0805">Transcription regulation</keyword>
<dbReference type="GO" id="GO:0003700">
    <property type="term" value="F:DNA-binding transcription factor activity"/>
    <property type="evidence" value="ECO:0007669"/>
    <property type="project" value="InterPro"/>
</dbReference>
<dbReference type="AlphaFoldDB" id="T0KGZ0"/>
<sequence>MAAAARLSKSHFTREFKKATGFTPIHYLTNIRAATEMRIT</sequence>
<dbReference type="EMBL" id="AMYD01001062">
    <property type="protein sequence ID" value="EQB54712.1"/>
    <property type="molecule type" value="Genomic_DNA"/>
</dbReference>
<proteinExistence type="predicted"/>
<dbReference type="HOGENOM" id="CLU_3299314_0_0_1"/>
<dbReference type="Proteomes" id="UP000015530">
    <property type="component" value="Unassembled WGS sequence"/>
</dbReference>
<evidence type="ECO:0000256" key="2">
    <source>
        <dbReference type="ARBA" id="ARBA00023163"/>
    </source>
</evidence>
<dbReference type="SUPFAM" id="SSF46689">
    <property type="entry name" value="Homeodomain-like"/>
    <property type="match status" value="1"/>
</dbReference>
<evidence type="ECO:0000256" key="1">
    <source>
        <dbReference type="ARBA" id="ARBA00023015"/>
    </source>
</evidence>
<protein>
    <recommendedName>
        <fullName evidence="3">HTH araC/xylS-type domain-containing protein</fullName>
    </recommendedName>
</protein>
<gene>
    <name evidence="4" type="ORF">CGLO_05415</name>
</gene>
<dbReference type="Pfam" id="PF00165">
    <property type="entry name" value="HTH_AraC"/>
    <property type="match status" value="1"/>
</dbReference>
<comment type="caution">
    <text evidence="4">The sequence shown here is derived from an EMBL/GenBank/DDBJ whole genome shotgun (WGS) entry which is preliminary data.</text>
</comment>
<name>T0KGZ0_COLGC</name>
<dbReference type="Gene3D" id="1.10.10.60">
    <property type="entry name" value="Homeodomain-like"/>
    <property type="match status" value="1"/>
</dbReference>